<dbReference type="InterPro" id="IPR050792">
    <property type="entry name" value="ADP-ribosylglycohydrolase"/>
</dbReference>
<comment type="caution">
    <text evidence="4">The sequence shown here is derived from an EMBL/GenBank/DDBJ whole genome shotgun (WGS) entry which is preliminary data.</text>
</comment>
<keyword evidence="3" id="KW-0479">Metal-binding</keyword>
<dbReference type="eggNOG" id="COG1397">
    <property type="taxonomic scope" value="Bacteria"/>
</dbReference>
<proteinExistence type="inferred from homology"/>
<dbReference type="STRING" id="153721.MYP_3106"/>
<gene>
    <name evidence="4" type="ORF">MYP_3106</name>
</gene>
<dbReference type="PANTHER" id="PTHR16222:SF24">
    <property type="entry name" value="ADP-RIBOSYLHYDROLASE ARH3"/>
    <property type="match status" value="1"/>
</dbReference>
<protein>
    <submittedName>
        <fullName evidence="4">ADP-ribosylation/Crystallin J1</fullName>
    </submittedName>
</protein>
<dbReference type="EMBL" id="BBLT01000006">
    <property type="protein sequence ID" value="GAL85877.1"/>
    <property type="molecule type" value="Genomic_DNA"/>
</dbReference>
<dbReference type="InterPro" id="IPR036705">
    <property type="entry name" value="Ribosyl_crysJ1_sf"/>
</dbReference>
<evidence type="ECO:0000256" key="2">
    <source>
        <dbReference type="ARBA" id="ARBA00022801"/>
    </source>
</evidence>
<evidence type="ECO:0000256" key="3">
    <source>
        <dbReference type="PIRSR" id="PIRSR605502-1"/>
    </source>
</evidence>
<evidence type="ECO:0000313" key="5">
    <source>
        <dbReference type="Proteomes" id="UP000030185"/>
    </source>
</evidence>
<comment type="cofactor">
    <cofactor evidence="3">
        <name>Mg(2+)</name>
        <dbReference type="ChEBI" id="CHEBI:18420"/>
    </cofactor>
    <text evidence="3">Binds 2 magnesium ions per subunit.</text>
</comment>
<dbReference type="PANTHER" id="PTHR16222">
    <property type="entry name" value="ADP-RIBOSYLGLYCOHYDROLASE"/>
    <property type="match status" value="1"/>
</dbReference>
<dbReference type="AlphaFoldDB" id="A0A098LHH7"/>
<dbReference type="SUPFAM" id="SSF101478">
    <property type="entry name" value="ADP-ribosylglycohydrolase"/>
    <property type="match status" value="1"/>
</dbReference>
<feature type="binding site" evidence="3">
    <location>
        <position position="273"/>
    </location>
    <ligand>
        <name>Mg(2+)</name>
        <dbReference type="ChEBI" id="CHEBI:18420"/>
        <label>1</label>
    </ligand>
</feature>
<dbReference type="Proteomes" id="UP000030185">
    <property type="component" value="Unassembled WGS sequence"/>
</dbReference>
<evidence type="ECO:0000256" key="1">
    <source>
        <dbReference type="ARBA" id="ARBA00010702"/>
    </source>
</evidence>
<dbReference type="OrthoDB" id="9798107at2"/>
<comment type="similarity">
    <text evidence="1">Belongs to the ADP-ribosylglycohydrolase family.</text>
</comment>
<dbReference type="Gene3D" id="1.10.4080.10">
    <property type="entry name" value="ADP-ribosylation/Crystallin J1"/>
    <property type="match status" value="1"/>
</dbReference>
<feature type="binding site" evidence="3">
    <location>
        <position position="52"/>
    </location>
    <ligand>
        <name>Mg(2+)</name>
        <dbReference type="ChEBI" id="CHEBI:18420"/>
        <label>1</label>
    </ligand>
</feature>
<keyword evidence="2" id="KW-0378">Hydrolase</keyword>
<dbReference type="Pfam" id="PF03747">
    <property type="entry name" value="ADP_ribosyl_GH"/>
    <property type="match status" value="1"/>
</dbReference>
<evidence type="ECO:0000313" key="4">
    <source>
        <dbReference type="EMBL" id="GAL85877.1"/>
    </source>
</evidence>
<reference evidence="4 5" key="1">
    <citation type="submission" date="2014-09" db="EMBL/GenBank/DDBJ databases">
        <title>Sporocytophaga myxococcoides PG-01 genome sequencing.</title>
        <authorList>
            <person name="Liu L."/>
            <person name="Gao P.J."/>
            <person name="Chen G.J."/>
            <person name="Wang L.S."/>
        </authorList>
    </citation>
    <scope>NUCLEOTIDE SEQUENCE [LARGE SCALE GENOMIC DNA]</scope>
    <source>
        <strain evidence="4 5">PG-01</strain>
    </source>
</reference>
<dbReference type="GO" id="GO:0046872">
    <property type="term" value="F:metal ion binding"/>
    <property type="evidence" value="ECO:0007669"/>
    <property type="project" value="UniProtKB-KW"/>
</dbReference>
<sequence length="320" mass="36396">MKGPAKDILFGVAIGEAIGLPFESSERNDMLKYSDSNISGCNVYSQHQGMWSHSTALTFCMAESIIDGYDLETTAINFIGWKNKSLKRSDGYVFDHNNTTVKAICRLEKVMNQSLYTDTSIFSSTSDFDNSNGSLMRILPLLYVIRDKPIRVQFNIIWDNSALTHNHIRAAMCCMIYLKVAEHILHGHEKSDAYQQTRHEIKELWDGIDFDLNEIRYFERVIQSDIRNYSFEYLRSGEYVMDSLESSLWCLLKTDSYKGAIQKSINLGGNTSSTGAITGGLAGLYYGFKSIPDPWIRTLSKRSYILKLANRLDLTFSKRA</sequence>
<dbReference type="InterPro" id="IPR005502">
    <property type="entry name" value="Ribosyl_crysJ1"/>
</dbReference>
<name>A0A098LHH7_9BACT</name>
<keyword evidence="3" id="KW-0460">Magnesium</keyword>
<organism evidence="4 5">
    <name type="scientific">Sporocytophaga myxococcoides</name>
    <dbReference type="NCBI Taxonomy" id="153721"/>
    <lineage>
        <taxon>Bacteria</taxon>
        <taxon>Pseudomonadati</taxon>
        <taxon>Bacteroidota</taxon>
        <taxon>Cytophagia</taxon>
        <taxon>Cytophagales</taxon>
        <taxon>Cytophagaceae</taxon>
        <taxon>Sporocytophaga</taxon>
    </lineage>
</organism>
<dbReference type="GO" id="GO:0016787">
    <property type="term" value="F:hydrolase activity"/>
    <property type="evidence" value="ECO:0007669"/>
    <property type="project" value="UniProtKB-KW"/>
</dbReference>
<accession>A0A098LHH7</accession>
<keyword evidence="5" id="KW-1185">Reference proteome</keyword>
<dbReference type="RefSeq" id="WP_045464915.1">
    <property type="nucleotide sequence ID" value="NZ_BBLT01000006.1"/>
</dbReference>